<evidence type="ECO:0000256" key="3">
    <source>
        <dbReference type="ARBA" id="ARBA00023027"/>
    </source>
</evidence>
<keyword evidence="2 4" id="KW-0560">Oxidoreductase</keyword>
<evidence type="ECO:0000256" key="1">
    <source>
        <dbReference type="ARBA" id="ARBA00005854"/>
    </source>
</evidence>
<feature type="domain" description="D-isomer specific 2-hydroxyacid dehydrogenase catalytic" evidence="5">
    <location>
        <begin position="34"/>
        <end position="324"/>
    </location>
</feature>
<dbReference type="InterPro" id="IPR029753">
    <property type="entry name" value="D-isomer_DH_CS"/>
</dbReference>
<comment type="caution">
    <text evidence="7">The sequence shown here is derived from an EMBL/GenBank/DDBJ whole genome shotgun (WGS) entry which is preliminary data.</text>
</comment>
<evidence type="ECO:0000259" key="5">
    <source>
        <dbReference type="Pfam" id="PF00389"/>
    </source>
</evidence>
<organism evidence="7 8">
    <name type="scientific">Natrarchaeobius chitinivorans</name>
    <dbReference type="NCBI Taxonomy" id="1679083"/>
    <lineage>
        <taxon>Archaea</taxon>
        <taxon>Methanobacteriati</taxon>
        <taxon>Methanobacteriota</taxon>
        <taxon>Stenosarchaea group</taxon>
        <taxon>Halobacteria</taxon>
        <taxon>Halobacteriales</taxon>
        <taxon>Natrialbaceae</taxon>
        <taxon>Natrarchaeobius</taxon>
    </lineage>
</organism>
<sequence length="329" mass="35461">MSSTVRIVHLDPDWFGTVDGERRAFERAFESVAVEAVDVSPEESADDVARRVGEADALLTHYTDVPGELMDATGCSVVSRYATGIDGIDVEGATERGVRVTNVPTYCNREVGEHVIALALSCLRGLPQYDASTADGEWEWDLVDPVRPFSELTFGFLAFGNKARAAADLANAIGFDCVAADPFLDDEDVRDAGVEPVEFDELIERSDVLSLNAPLTDETRGIVDADVLSRMPEASVLVNTSRGELVDEDALVDALEDGPLLSAGLDVLATEPPSASNPLLDRDDVVVTPHAAWYSERSVEALIEKGSEAVVAAYERREHEGIVNPEALE</sequence>
<dbReference type="InterPro" id="IPR043322">
    <property type="entry name" value="CtBP"/>
</dbReference>
<dbReference type="InterPro" id="IPR050418">
    <property type="entry name" value="D-iso_2-hydroxyacid_DH_PdxB"/>
</dbReference>
<dbReference type="EMBL" id="REFZ01000002">
    <property type="protein sequence ID" value="RQH02478.1"/>
    <property type="molecule type" value="Genomic_DNA"/>
</dbReference>
<keyword evidence="3" id="KW-0520">NAD</keyword>
<dbReference type="GO" id="GO:0051287">
    <property type="term" value="F:NAD binding"/>
    <property type="evidence" value="ECO:0007669"/>
    <property type="project" value="InterPro"/>
</dbReference>
<dbReference type="Pfam" id="PF00389">
    <property type="entry name" value="2-Hacid_dh"/>
    <property type="match status" value="1"/>
</dbReference>
<dbReference type="PANTHER" id="PTHR43761">
    <property type="entry name" value="D-ISOMER SPECIFIC 2-HYDROXYACID DEHYDROGENASE FAMILY PROTEIN (AFU_ORTHOLOGUE AFUA_1G13630)"/>
    <property type="match status" value="1"/>
</dbReference>
<evidence type="ECO:0000313" key="8">
    <source>
        <dbReference type="Proteomes" id="UP000281431"/>
    </source>
</evidence>
<dbReference type="InterPro" id="IPR006140">
    <property type="entry name" value="D-isomer_DH_NAD-bd"/>
</dbReference>
<gene>
    <name evidence="7" type="ORF">EA472_04020</name>
</gene>
<evidence type="ECO:0000256" key="2">
    <source>
        <dbReference type="ARBA" id="ARBA00023002"/>
    </source>
</evidence>
<dbReference type="PROSITE" id="PS00670">
    <property type="entry name" value="D_2_HYDROXYACID_DH_2"/>
    <property type="match status" value="1"/>
</dbReference>
<proteinExistence type="inferred from homology"/>
<accession>A0A3N6MHA1</accession>
<dbReference type="Proteomes" id="UP000281431">
    <property type="component" value="Unassembled WGS sequence"/>
</dbReference>
<reference evidence="7 8" key="1">
    <citation type="submission" date="2018-10" db="EMBL/GenBank/DDBJ databases">
        <title>Natrarchaeobius chitinivorans gen. nov., sp. nov., and Natrarchaeobius haloalkaliphilus sp. nov., alkaliphilic, chitin-utilizing haloarchaea from hypersaline alkaline lakes.</title>
        <authorList>
            <person name="Sorokin D.Y."/>
            <person name="Elcheninov A.G."/>
            <person name="Kostrikina N.A."/>
            <person name="Bale N.J."/>
            <person name="Sinninghe Damste J.S."/>
            <person name="Khijniak T.V."/>
            <person name="Kublanov I.V."/>
            <person name="Toshchakov S.V."/>
        </authorList>
    </citation>
    <scope>NUCLEOTIDE SEQUENCE [LARGE SCALE GENOMIC DNA]</scope>
    <source>
        <strain evidence="7 8">AArcht7</strain>
    </source>
</reference>
<dbReference type="Pfam" id="PF02826">
    <property type="entry name" value="2-Hacid_dh_C"/>
    <property type="match status" value="1"/>
</dbReference>
<dbReference type="OrthoDB" id="34275at2157"/>
<dbReference type="Gene3D" id="3.40.50.720">
    <property type="entry name" value="NAD(P)-binding Rossmann-like Domain"/>
    <property type="match status" value="2"/>
</dbReference>
<evidence type="ECO:0000259" key="6">
    <source>
        <dbReference type="Pfam" id="PF02826"/>
    </source>
</evidence>
<dbReference type="AlphaFoldDB" id="A0A3N6MHA1"/>
<evidence type="ECO:0000313" key="7">
    <source>
        <dbReference type="EMBL" id="RQH02478.1"/>
    </source>
</evidence>
<dbReference type="PANTHER" id="PTHR43761:SF1">
    <property type="entry name" value="D-ISOMER SPECIFIC 2-HYDROXYACID DEHYDROGENASE CATALYTIC DOMAIN-CONTAINING PROTEIN-RELATED"/>
    <property type="match status" value="1"/>
</dbReference>
<dbReference type="GO" id="GO:0016616">
    <property type="term" value="F:oxidoreductase activity, acting on the CH-OH group of donors, NAD or NADP as acceptor"/>
    <property type="evidence" value="ECO:0007669"/>
    <property type="project" value="InterPro"/>
</dbReference>
<feature type="domain" description="D-isomer specific 2-hydroxyacid dehydrogenase NAD-binding" evidence="6">
    <location>
        <begin position="116"/>
        <end position="292"/>
    </location>
</feature>
<keyword evidence="8" id="KW-1185">Reference proteome</keyword>
<comment type="similarity">
    <text evidence="1 4">Belongs to the D-isomer specific 2-hydroxyacid dehydrogenase family.</text>
</comment>
<dbReference type="SUPFAM" id="SSF51735">
    <property type="entry name" value="NAD(P)-binding Rossmann-fold domains"/>
    <property type="match status" value="1"/>
</dbReference>
<dbReference type="SUPFAM" id="SSF52283">
    <property type="entry name" value="Formate/glycerate dehydrogenase catalytic domain-like"/>
    <property type="match status" value="1"/>
</dbReference>
<dbReference type="CDD" id="cd05299">
    <property type="entry name" value="CtBP_dh"/>
    <property type="match status" value="1"/>
</dbReference>
<protein>
    <submittedName>
        <fullName evidence="7">C-terminal binding protein</fullName>
    </submittedName>
</protein>
<dbReference type="GO" id="GO:0003714">
    <property type="term" value="F:transcription corepressor activity"/>
    <property type="evidence" value="ECO:0007669"/>
    <property type="project" value="InterPro"/>
</dbReference>
<evidence type="ECO:0000256" key="4">
    <source>
        <dbReference type="RuleBase" id="RU003719"/>
    </source>
</evidence>
<dbReference type="InterPro" id="IPR006139">
    <property type="entry name" value="D-isomer_2_OHA_DH_cat_dom"/>
</dbReference>
<dbReference type="InterPro" id="IPR036291">
    <property type="entry name" value="NAD(P)-bd_dom_sf"/>
</dbReference>
<name>A0A3N6MHA1_NATCH</name>